<name>A0A409YMJ4_9AGAR</name>
<dbReference type="Pfam" id="PF18718">
    <property type="entry name" value="CxC5"/>
    <property type="match status" value="1"/>
</dbReference>
<dbReference type="InterPro" id="IPR041539">
    <property type="entry name" value="CxC5"/>
</dbReference>
<feature type="compositionally biased region" description="Polar residues" evidence="1">
    <location>
        <begin position="322"/>
        <end position="338"/>
    </location>
</feature>
<dbReference type="AlphaFoldDB" id="A0A409YMJ4"/>
<protein>
    <recommendedName>
        <fullName evidence="6">CxC6 like cysteine cluster associated with KDZ domain-containing protein</fullName>
    </recommendedName>
</protein>
<evidence type="ECO:0000256" key="1">
    <source>
        <dbReference type="SAM" id="MobiDB-lite"/>
    </source>
</evidence>
<sequence length="828" mass="93400">MSSMKSIQAKKVHACGKCNAALEIKGPAAGGNFPGRFYVHCNACKWHYTFFEDPPGLRVKQPTSATTPMSSSRTSRTLVTGNYCVIQTQRMAELAQREADEQSAREAELERQDDEDFYRQLNELCDFSTLYAESQGSVQPSRVHSFRLVCWTKQDTKPSVSIIDACPTWPLWRFVDCDIAQSLIIGNRIQVYDSSARIWMDCTPQTYHFVTNRGYLLIRYRHLQDEDILELPKFSALARDSEARSDQDVAIKDASISTNSSNPSTPSYAATTSKTLLPPHSTHSSSFYTAKRKYRRSKQVSTTHFDNAADSDSDAVEASSPVPISQASSKRCNTSGQRGASLDNPIDLRTFIQLDRMECTWRELNQVISSHPGLDETLNFEDAMRFIRLAASLKRDIIHAKETRNSTRNSNPILEPPQNLPEAVASFMGDALSLSKDHVKGCWDALKDISWNYSSRDHSDISDAHLFYESGERYGFMLRSLWPPVTFCTNTLCTAGDKTLSYYPGSKRKVVLYTLEDGACATYHSCKTTYHNNYSVKDGIRTYYGGVPDIIEIGKHQFIGKNVANMFMSLMLISWTSATNNAEVYNSTISKPENQPEDWGFTFDLRSEHIWNAIAYLAILEHYENDGRRLEIPHGEEEKDRLSQVICERNRVFDENGQPEWAHYCSKCVRFFNGSDGVPEYYARAIVSDGITIGHPCCNVAHCEVALASKRHRFCPEHMYLDAVCAVEECTNPVVTGTLSCNIPEHVQLFLNYKKRKNANFQRKKTKSKITSTAKPPSDIILTDSGSTCELYDADDVDDPLGDEEEAIETLEALPSSQQVRMNTNLNR</sequence>
<evidence type="ECO:0000313" key="4">
    <source>
        <dbReference type="EMBL" id="PPR04238.1"/>
    </source>
</evidence>
<dbReference type="STRING" id="181874.A0A409YMJ4"/>
<feature type="region of interest" description="Disordered" evidence="1">
    <location>
        <begin position="249"/>
        <end position="340"/>
    </location>
</feature>
<dbReference type="Proteomes" id="UP000284842">
    <property type="component" value="Unassembled WGS sequence"/>
</dbReference>
<comment type="caution">
    <text evidence="4">The sequence shown here is derived from an EMBL/GenBank/DDBJ whole genome shotgun (WGS) entry which is preliminary data.</text>
</comment>
<dbReference type="OrthoDB" id="3055037at2759"/>
<reference evidence="4 5" key="1">
    <citation type="journal article" date="2018" name="Evol. Lett.">
        <title>Horizontal gene cluster transfer increased hallucinogenic mushroom diversity.</title>
        <authorList>
            <person name="Reynolds H.T."/>
            <person name="Vijayakumar V."/>
            <person name="Gluck-Thaler E."/>
            <person name="Korotkin H.B."/>
            <person name="Matheny P.B."/>
            <person name="Slot J.C."/>
        </authorList>
    </citation>
    <scope>NUCLEOTIDE SEQUENCE [LARGE SCALE GENOMIC DNA]</scope>
    <source>
        <strain evidence="4 5">2629</strain>
    </source>
</reference>
<dbReference type="InterPro" id="IPR040898">
    <property type="entry name" value="CxC6"/>
</dbReference>
<dbReference type="Pfam" id="PF18721">
    <property type="entry name" value="CxC6"/>
    <property type="match status" value="1"/>
</dbReference>
<dbReference type="EMBL" id="NHTK01000971">
    <property type="protein sequence ID" value="PPR04238.1"/>
    <property type="molecule type" value="Genomic_DNA"/>
</dbReference>
<keyword evidence="5" id="KW-1185">Reference proteome</keyword>
<gene>
    <name evidence="4" type="ORF">CVT24_013321</name>
</gene>
<accession>A0A409YMJ4</accession>
<evidence type="ECO:0000259" key="3">
    <source>
        <dbReference type="Pfam" id="PF18721"/>
    </source>
</evidence>
<evidence type="ECO:0000259" key="2">
    <source>
        <dbReference type="Pfam" id="PF18718"/>
    </source>
</evidence>
<dbReference type="InParanoid" id="A0A409YMJ4"/>
<feature type="domain" description="CxC5 like cysteine cluster associated with KDZ" evidence="2">
    <location>
        <begin position="479"/>
        <end position="588"/>
    </location>
</feature>
<evidence type="ECO:0008006" key="6">
    <source>
        <dbReference type="Google" id="ProtNLM"/>
    </source>
</evidence>
<feature type="domain" description="CxC6 like cysteine cluster associated with KDZ" evidence="3">
    <location>
        <begin position="687"/>
        <end position="748"/>
    </location>
</feature>
<organism evidence="4 5">
    <name type="scientific">Panaeolus cyanescens</name>
    <dbReference type="NCBI Taxonomy" id="181874"/>
    <lineage>
        <taxon>Eukaryota</taxon>
        <taxon>Fungi</taxon>
        <taxon>Dikarya</taxon>
        <taxon>Basidiomycota</taxon>
        <taxon>Agaricomycotina</taxon>
        <taxon>Agaricomycetes</taxon>
        <taxon>Agaricomycetidae</taxon>
        <taxon>Agaricales</taxon>
        <taxon>Agaricineae</taxon>
        <taxon>Galeropsidaceae</taxon>
        <taxon>Panaeolus</taxon>
    </lineage>
</organism>
<feature type="compositionally biased region" description="Low complexity" evidence="1">
    <location>
        <begin position="255"/>
        <end position="275"/>
    </location>
</feature>
<evidence type="ECO:0000313" key="5">
    <source>
        <dbReference type="Proteomes" id="UP000284842"/>
    </source>
</evidence>
<proteinExistence type="predicted"/>